<accession>A0A2G7HHU0</accession>
<gene>
    <name evidence="1" type="ORF">CS538_08710</name>
</gene>
<keyword evidence="2" id="KW-1185">Reference proteome</keyword>
<sequence length="163" mass="18918">MRGKLNNSCNYLTLNMYLLFNNEYLDLMTLLCVMYNLKNKRKGLTLDEILLYYLIIASEVDINILENKINVNSTICKYDTDIKYIQSINKIKKSLNILLAKGYIDFFSCKNEVIRLKINAEGINTVKSLKSSYYKRILTSGSDLIKQISYTKNNVFKILGVRL</sequence>
<name>A0A2G7HHU0_9CLOT</name>
<organism evidence="1 2">
    <name type="scientific">Clostridium combesii</name>
    <dbReference type="NCBI Taxonomy" id="39481"/>
    <lineage>
        <taxon>Bacteria</taxon>
        <taxon>Bacillati</taxon>
        <taxon>Bacillota</taxon>
        <taxon>Clostridia</taxon>
        <taxon>Eubacteriales</taxon>
        <taxon>Clostridiaceae</taxon>
        <taxon>Clostridium</taxon>
    </lineage>
</organism>
<reference evidence="1 2" key="1">
    <citation type="submission" date="2017-10" db="EMBL/GenBank/DDBJ databases">
        <title>Reclassification of Eubacterium combesii and discrepancies in the nomenclature of botulinum neurotoxin producing clostridia. Request for an Opinion.</title>
        <authorList>
            <person name="Dobritsa A.P."/>
            <person name="Kutumbaka K.K."/>
            <person name="Samadpour M."/>
        </authorList>
    </citation>
    <scope>NUCLEOTIDE SEQUENCE [LARGE SCALE GENOMIC DNA]</scope>
    <source>
        <strain evidence="1 2">DSM 20696</strain>
    </source>
</reference>
<evidence type="ECO:0000313" key="1">
    <source>
        <dbReference type="EMBL" id="PIH04665.1"/>
    </source>
</evidence>
<dbReference type="AlphaFoldDB" id="A0A2G7HHU0"/>
<comment type="caution">
    <text evidence="1">The sequence shown here is derived from an EMBL/GenBank/DDBJ whole genome shotgun (WGS) entry which is preliminary data.</text>
</comment>
<proteinExistence type="predicted"/>
<protein>
    <recommendedName>
        <fullName evidence="3">DUF4364 domain-containing protein</fullName>
    </recommendedName>
</protein>
<dbReference type="Proteomes" id="UP000231322">
    <property type="component" value="Unassembled WGS sequence"/>
</dbReference>
<evidence type="ECO:0000313" key="2">
    <source>
        <dbReference type="Proteomes" id="UP000231322"/>
    </source>
</evidence>
<dbReference type="EMBL" id="PEIK01000005">
    <property type="protein sequence ID" value="PIH04665.1"/>
    <property type="molecule type" value="Genomic_DNA"/>
</dbReference>
<evidence type="ECO:0008006" key="3">
    <source>
        <dbReference type="Google" id="ProtNLM"/>
    </source>
</evidence>
<dbReference type="RefSeq" id="WP_099839206.1">
    <property type="nucleotide sequence ID" value="NZ_PEIK01000005.1"/>
</dbReference>